<organism evidence="1 2">
    <name type="scientific">Knufia obscura</name>
    <dbReference type="NCBI Taxonomy" id="1635080"/>
    <lineage>
        <taxon>Eukaryota</taxon>
        <taxon>Fungi</taxon>
        <taxon>Dikarya</taxon>
        <taxon>Ascomycota</taxon>
        <taxon>Pezizomycotina</taxon>
        <taxon>Eurotiomycetes</taxon>
        <taxon>Chaetothyriomycetidae</taxon>
        <taxon>Chaetothyriales</taxon>
        <taxon>Trichomeriaceae</taxon>
        <taxon>Knufia</taxon>
    </lineage>
</organism>
<dbReference type="RefSeq" id="XP_064727472.1">
    <property type="nucleotide sequence ID" value="XM_064877085.1"/>
</dbReference>
<evidence type="ECO:0000313" key="1">
    <source>
        <dbReference type="EMBL" id="KAK5939382.1"/>
    </source>
</evidence>
<name>A0ABR0RGK8_9EURO</name>
<evidence type="ECO:0000313" key="2">
    <source>
        <dbReference type="Proteomes" id="UP001334248"/>
    </source>
</evidence>
<proteinExistence type="predicted"/>
<protein>
    <submittedName>
        <fullName evidence="1">Uncharacterized protein</fullName>
    </submittedName>
</protein>
<dbReference type="Proteomes" id="UP001334248">
    <property type="component" value="Unassembled WGS sequence"/>
</dbReference>
<accession>A0ABR0RGK8</accession>
<gene>
    <name evidence="1" type="ORF">PMZ80_008686</name>
</gene>
<dbReference type="GeneID" id="90002135"/>
<keyword evidence="2" id="KW-1185">Reference proteome</keyword>
<sequence>MLYKWDTAQRRAWDRWLCPKHSLRTHPGSTRLCTGHRFYRLEIQLRDLVLRAHEHGTGWGLPLSVLQQSCRERWAGGKKALMMTFDAKVVGGNLLMRRVDELIVDLVGDVCAQVNKLSCEFASHRCAYPGLPNIALSILKELLRCTAPEAKPTRAISPLLKCMHCATDIRVIAERDRITSRHVRISIISYQDFGGKEMLSSSPQAELFNTTLTSNIYIQEATQRNLEILWSGLTTNLAEPNTAAGPLEHDSSSVEKAPEWLQNWPAVQEARLRELYRETFRGHITNQHLC</sequence>
<dbReference type="EMBL" id="JAVHJV010000011">
    <property type="protein sequence ID" value="KAK5939382.1"/>
    <property type="molecule type" value="Genomic_DNA"/>
</dbReference>
<reference evidence="1 2" key="1">
    <citation type="journal article" date="2023" name="Res Sq">
        <title>Genomic and morphological characterization of Knufia obscura isolated from the Mars 2020 spacecraft assembly facility.</title>
        <authorList>
            <person name="Chander A.M."/>
            <person name="Teixeira M.M."/>
            <person name="Singh N.K."/>
            <person name="Williams M.P."/>
            <person name="Parker C.W."/>
            <person name="Leo P."/>
            <person name="Stajich J.E."/>
            <person name="Torok T."/>
            <person name="Tighe S."/>
            <person name="Mason C.E."/>
            <person name="Venkateswaran K."/>
        </authorList>
    </citation>
    <scope>NUCLEOTIDE SEQUENCE [LARGE SCALE GENOMIC DNA]</scope>
    <source>
        <strain evidence="1 2">CCFEE 5817</strain>
    </source>
</reference>
<comment type="caution">
    <text evidence="1">The sequence shown here is derived from an EMBL/GenBank/DDBJ whole genome shotgun (WGS) entry which is preliminary data.</text>
</comment>